<comment type="caution">
    <text evidence="2">The sequence shown here is derived from an EMBL/GenBank/DDBJ whole genome shotgun (WGS) entry which is preliminary data.</text>
</comment>
<dbReference type="Gene3D" id="1.10.260.40">
    <property type="entry name" value="lambda repressor-like DNA-binding domains"/>
    <property type="match status" value="1"/>
</dbReference>
<gene>
    <name evidence="2" type="ORF">LZZ85_02495</name>
</gene>
<accession>A0ABS9KLD7</accession>
<dbReference type="SUPFAM" id="SSF47413">
    <property type="entry name" value="lambda repressor-like DNA-binding domains"/>
    <property type="match status" value="1"/>
</dbReference>
<sequence>MNDHQKLIIRHRLGIAVQKLVLQNMQDASGETVDSLRQLGVSADIEYYIVQKISSGKKDPQFTTLVSIAAGFNIPVSDLAAMFQTITDEEALMQIEKQKRDAKKKAAKKK</sequence>
<dbReference type="InterPro" id="IPR001387">
    <property type="entry name" value="Cro/C1-type_HTH"/>
</dbReference>
<dbReference type="EMBL" id="JAKLTR010000001">
    <property type="protein sequence ID" value="MCG2613124.1"/>
    <property type="molecule type" value="Genomic_DNA"/>
</dbReference>
<evidence type="ECO:0000313" key="3">
    <source>
        <dbReference type="Proteomes" id="UP001165367"/>
    </source>
</evidence>
<evidence type="ECO:0000259" key="1">
    <source>
        <dbReference type="PROSITE" id="PS50943"/>
    </source>
</evidence>
<dbReference type="Proteomes" id="UP001165367">
    <property type="component" value="Unassembled WGS sequence"/>
</dbReference>
<reference evidence="2" key="1">
    <citation type="submission" date="2022-01" db="EMBL/GenBank/DDBJ databases">
        <authorList>
            <person name="Jo J.-H."/>
            <person name="Im W.-T."/>
        </authorList>
    </citation>
    <scope>NUCLEOTIDE SEQUENCE</scope>
    <source>
        <strain evidence="2">NA20</strain>
    </source>
</reference>
<dbReference type="InterPro" id="IPR010982">
    <property type="entry name" value="Lambda_DNA-bd_dom_sf"/>
</dbReference>
<keyword evidence="3" id="KW-1185">Reference proteome</keyword>
<name>A0ABS9KLD7_9BACT</name>
<organism evidence="2 3">
    <name type="scientific">Terrimonas ginsenosidimutans</name>
    <dbReference type="NCBI Taxonomy" id="2908004"/>
    <lineage>
        <taxon>Bacteria</taxon>
        <taxon>Pseudomonadati</taxon>
        <taxon>Bacteroidota</taxon>
        <taxon>Chitinophagia</taxon>
        <taxon>Chitinophagales</taxon>
        <taxon>Chitinophagaceae</taxon>
        <taxon>Terrimonas</taxon>
    </lineage>
</organism>
<evidence type="ECO:0000313" key="2">
    <source>
        <dbReference type="EMBL" id="MCG2613124.1"/>
    </source>
</evidence>
<proteinExistence type="predicted"/>
<feature type="domain" description="HTH cro/C1-type" evidence="1">
    <location>
        <begin position="55"/>
        <end position="79"/>
    </location>
</feature>
<dbReference type="RefSeq" id="WP_237868349.1">
    <property type="nucleotide sequence ID" value="NZ_JAKLTR010000001.1"/>
</dbReference>
<protein>
    <recommendedName>
        <fullName evidence="1">HTH cro/C1-type domain-containing protein</fullName>
    </recommendedName>
</protein>
<dbReference type="PROSITE" id="PS50943">
    <property type="entry name" value="HTH_CROC1"/>
    <property type="match status" value="1"/>
</dbReference>